<sequence length="125" mass="13798">MNAADGSFKNIDHIGRMHILIHMVVNDEHGPFVAQTGTQLAFEVNFSLQFPFIQPCFDKFKAHPVSSRITRASHADCDLDFRIHIRMDLGIDSVKRVGFHPVDNAFIGGSNILSGTGLLNKNPGP</sequence>
<name>A0A644VPY1_9ZZZZ</name>
<dbReference type="EMBL" id="VSSQ01000360">
    <property type="protein sequence ID" value="MPL92503.1"/>
    <property type="molecule type" value="Genomic_DNA"/>
</dbReference>
<gene>
    <name evidence="1" type="ORF">SDC9_38604</name>
</gene>
<accession>A0A644VPY1</accession>
<evidence type="ECO:0000313" key="1">
    <source>
        <dbReference type="EMBL" id="MPL92503.1"/>
    </source>
</evidence>
<comment type="caution">
    <text evidence="1">The sequence shown here is derived from an EMBL/GenBank/DDBJ whole genome shotgun (WGS) entry which is preliminary data.</text>
</comment>
<protein>
    <submittedName>
        <fullName evidence="1">Uncharacterized protein</fullName>
    </submittedName>
</protein>
<proteinExistence type="predicted"/>
<dbReference type="AlphaFoldDB" id="A0A644VPY1"/>
<reference evidence="1" key="1">
    <citation type="submission" date="2019-08" db="EMBL/GenBank/DDBJ databases">
        <authorList>
            <person name="Kucharzyk K."/>
            <person name="Murdoch R.W."/>
            <person name="Higgins S."/>
            <person name="Loffler F."/>
        </authorList>
    </citation>
    <scope>NUCLEOTIDE SEQUENCE</scope>
</reference>
<organism evidence="1">
    <name type="scientific">bioreactor metagenome</name>
    <dbReference type="NCBI Taxonomy" id="1076179"/>
    <lineage>
        <taxon>unclassified sequences</taxon>
        <taxon>metagenomes</taxon>
        <taxon>ecological metagenomes</taxon>
    </lineage>
</organism>